<proteinExistence type="predicted"/>
<dbReference type="EMBL" id="CAJOBR010059722">
    <property type="protein sequence ID" value="CAF5069705.1"/>
    <property type="molecule type" value="Genomic_DNA"/>
</dbReference>
<feature type="region of interest" description="Disordered" evidence="1">
    <location>
        <begin position="1"/>
        <end position="24"/>
    </location>
</feature>
<reference evidence="2" key="1">
    <citation type="submission" date="2021-02" db="EMBL/GenBank/DDBJ databases">
        <authorList>
            <person name="Nowell W R."/>
        </authorList>
    </citation>
    <scope>NUCLEOTIDE SEQUENCE</scope>
</reference>
<organism evidence="2 3">
    <name type="scientific">Rotaria socialis</name>
    <dbReference type="NCBI Taxonomy" id="392032"/>
    <lineage>
        <taxon>Eukaryota</taxon>
        <taxon>Metazoa</taxon>
        <taxon>Spiralia</taxon>
        <taxon>Gnathifera</taxon>
        <taxon>Rotifera</taxon>
        <taxon>Eurotatoria</taxon>
        <taxon>Bdelloidea</taxon>
        <taxon>Philodinida</taxon>
        <taxon>Philodinidae</taxon>
        <taxon>Rotaria</taxon>
    </lineage>
</organism>
<dbReference type="Proteomes" id="UP000663848">
    <property type="component" value="Unassembled WGS sequence"/>
</dbReference>
<sequence length="83" mass="9218">TIRNSIVTSDATSRRNSKTSSSLNVGQSDVRCTLVFLRFIFFPLRSYKVTLTQASGYDLVSMDNGRKFFASITTIDNLAALCK</sequence>
<protein>
    <submittedName>
        <fullName evidence="2">Uncharacterized protein</fullName>
    </submittedName>
</protein>
<name>A0A822DFT5_9BILA</name>
<gene>
    <name evidence="2" type="ORF">QYT958_LOCUS43159</name>
</gene>
<evidence type="ECO:0000313" key="2">
    <source>
        <dbReference type="EMBL" id="CAF5069705.1"/>
    </source>
</evidence>
<feature type="compositionally biased region" description="Polar residues" evidence="1">
    <location>
        <begin position="1"/>
        <end position="11"/>
    </location>
</feature>
<comment type="caution">
    <text evidence="2">The sequence shown here is derived from an EMBL/GenBank/DDBJ whole genome shotgun (WGS) entry which is preliminary data.</text>
</comment>
<evidence type="ECO:0000256" key="1">
    <source>
        <dbReference type="SAM" id="MobiDB-lite"/>
    </source>
</evidence>
<accession>A0A822DFT5</accession>
<feature type="non-terminal residue" evidence="2">
    <location>
        <position position="1"/>
    </location>
</feature>
<evidence type="ECO:0000313" key="3">
    <source>
        <dbReference type="Proteomes" id="UP000663848"/>
    </source>
</evidence>
<dbReference type="AlphaFoldDB" id="A0A822DFT5"/>